<gene>
    <name evidence="2" type="ORF">HQ394_00920</name>
</gene>
<evidence type="ECO:0000313" key="2">
    <source>
        <dbReference type="EMBL" id="QNT68190.1"/>
    </source>
</evidence>
<reference evidence="2 3" key="1">
    <citation type="submission" date="2020-05" db="EMBL/GenBank/DDBJ databases">
        <title>Complete closed genome sequence of Defluviicoccus vanus.</title>
        <authorList>
            <person name="Bessarab I."/>
            <person name="Arumugam K."/>
            <person name="Maszenan A.M."/>
            <person name="Seviour R.J."/>
            <person name="Williams R.B."/>
        </authorList>
    </citation>
    <scope>NUCLEOTIDE SEQUENCE [LARGE SCALE GENOMIC DNA]</scope>
    <source>
        <strain evidence="2 3">Ben 114</strain>
    </source>
</reference>
<feature type="compositionally biased region" description="Basic and acidic residues" evidence="1">
    <location>
        <begin position="21"/>
        <end position="34"/>
    </location>
</feature>
<evidence type="ECO:0000313" key="3">
    <source>
        <dbReference type="Proteomes" id="UP000516369"/>
    </source>
</evidence>
<dbReference type="RefSeq" id="WP_190261632.1">
    <property type="nucleotide sequence ID" value="NZ_CP053923.1"/>
</dbReference>
<dbReference type="Proteomes" id="UP000516369">
    <property type="component" value="Chromosome"/>
</dbReference>
<dbReference type="KEGG" id="dvn:HQ394_00920"/>
<keyword evidence="3" id="KW-1185">Reference proteome</keyword>
<accession>A0A7H1MXK4</accession>
<sequence length="50" mass="5634">MVPKELEAWVLQIMEDELAARKADRETSEHDARGHPTPSPNALLRILRAA</sequence>
<protein>
    <submittedName>
        <fullName evidence="2">Uncharacterized protein</fullName>
    </submittedName>
</protein>
<evidence type="ECO:0000256" key="1">
    <source>
        <dbReference type="SAM" id="MobiDB-lite"/>
    </source>
</evidence>
<proteinExistence type="predicted"/>
<organism evidence="2 3">
    <name type="scientific">Defluviicoccus vanus</name>
    <dbReference type="NCBI Taxonomy" id="111831"/>
    <lineage>
        <taxon>Bacteria</taxon>
        <taxon>Pseudomonadati</taxon>
        <taxon>Pseudomonadota</taxon>
        <taxon>Alphaproteobacteria</taxon>
        <taxon>Rhodospirillales</taxon>
        <taxon>Rhodospirillaceae</taxon>
        <taxon>Defluviicoccus</taxon>
    </lineage>
</organism>
<name>A0A7H1MXK4_9PROT</name>
<feature type="region of interest" description="Disordered" evidence="1">
    <location>
        <begin position="21"/>
        <end position="41"/>
    </location>
</feature>
<dbReference type="AlphaFoldDB" id="A0A7H1MXK4"/>
<dbReference type="EMBL" id="CP053923">
    <property type="protein sequence ID" value="QNT68190.1"/>
    <property type="molecule type" value="Genomic_DNA"/>
</dbReference>